<name>A0A078AJZ2_STYLE</name>
<proteinExistence type="predicted"/>
<dbReference type="OrthoDB" id="10263782at2759"/>
<evidence type="ECO:0000313" key="2">
    <source>
        <dbReference type="Proteomes" id="UP000039865"/>
    </source>
</evidence>
<keyword evidence="2" id="KW-1185">Reference proteome</keyword>
<accession>A0A078AJZ2</accession>
<dbReference type="AlphaFoldDB" id="A0A078AJZ2"/>
<protein>
    <submittedName>
        <fullName evidence="1">Uncharacterized protein</fullName>
    </submittedName>
</protein>
<organism evidence="1 2">
    <name type="scientific">Stylonychia lemnae</name>
    <name type="common">Ciliate</name>
    <dbReference type="NCBI Taxonomy" id="5949"/>
    <lineage>
        <taxon>Eukaryota</taxon>
        <taxon>Sar</taxon>
        <taxon>Alveolata</taxon>
        <taxon>Ciliophora</taxon>
        <taxon>Intramacronucleata</taxon>
        <taxon>Spirotrichea</taxon>
        <taxon>Stichotrichia</taxon>
        <taxon>Sporadotrichida</taxon>
        <taxon>Oxytrichidae</taxon>
        <taxon>Stylonychinae</taxon>
        <taxon>Stylonychia</taxon>
    </lineage>
</organism>
<dbReference type="EMBL" id="CCKQ01009622">
    <property type="protein sequence ID" value="CDW81123.1"/>
    <property type="molecule type" value="Genomic_DNA"/>
</dbReference>
<reference evidence="1 2" key="1">
    <citation type="submission" date="2014-06" db="EMBL/GenBank/DDBJ databases">
        <authorList>
            <person name="Swart Estienne"/>
        </authorList>
    </citation>
    <scope>NUCLEOTIDE SEQUENCE [LARGE SCALE GENOMIC DNA]</scope>
    <source>
        <strain evidence="1 2">130c</strain>
    </source>
</reference>
<evidence type="ECO:0000313" key="1">
    <source>
        <dbReference type="EMBL" id="CDW81123.1"/>
    </source>
</evidence>
<dbReference type="InParanoid" id="A0A078AJZ2"/>
<sequence length="117" mass="13681">MSVKLIQLQFIDIAQQLEIQLQGQFDQKQDEEQVIFDYVDPSSGVLMNQDNRNQLYYEMLGIDHFLKDYKQVQIGMCKVVDHPIYGLDAYPATIFTNADENLLIDKLNSIIKQFDFQ</sequence>
<gene>
    <name evidence="1" type="primary">Contig17089.g18209</name>
    <name evidence="1" type="ORF">STYLEM_10133</name>
</gene>
<dbReference type="Proteomes" id="UP000039865">
    <property type="component" value="Unassembled WGS sequence"/>
</dbReference>